<dbReference type="PANTHER" id="PTHR33397:SF3">
    <property type="entry name" value="MRNA NUCLEASE HEPT"/>
    <property type="match status" value="1"/>
</dbReference>
<gene>
    <name evidence="5" type="ORF">H6G24_15130</name>
</gene>
<keyword evidence="3" id="KW-0378">Hydrolase</keyword>
<name>A0ABR8A9Z7_9CYAN</name>
<evidence type="ECO:0000256" key="4">
    <source>
        <dbReference type="ARBA" id="ARBA00024207"/>
    </source>
</evidence>
<comment type="similarity">
    <text evidence="4">Belongs to the HepT RNase toxin family.</text>
</comment>
<evidence type="ECO:0000256" key="1">
    <source>
        <dbReference type="ARBA" id="ARBA00022649"/>
    </source>
</evidence>
<accession>A0ABR8A9Z7</accession>
<organism evidence="5 6">
    <name type="scientific">Calothrix parietina FACHB-288</name>
    <dbReference type="NCBI Taxonomy" id="2692896"/>
    <lineage>
        <taxon>Bacteria</taxon>
        <taxon>Bacillati</taxon>
        <taxon>Cyanobacteriota</taxon>
        <taxon>Cyanophyceae</taxon>
        <taxon>Nostocales</taxon>
        <taxon>Calotrichaceae</taxon>
        <taxon>Calothrix</taxon>
    </lineage>
</organism>
<dbReference type="NCBIfam" id="NF047751">
    <property type="entry name" value="HepT_toxin"/>
    <property type="match status" value="1"/>
</dbReference>
<keyword evidence="2" id="KW-0540">Nuclease</keyword>
<dbReference type="InterPro" id="IPR037038">
    <property type="entry name" value="HepT-like_sf"/>
</dbReference>
<dbReference type="EMBL" id="JACJQH010000021">
    <property type="protein sequence ID" value="MBD2196820.1"/>
    <property type="molecule type" value="Genomic_DNA"/>
</dbReference>
<evidence type="ECO:0000256" key="3">
    <source>
        <dbReference type="ARBA" id="ARBA00022801"/>
    </source>
</evidence>
<dbReference type="InterPro" id="IPR052379">
    <property type="entry name" value="Type_VII_TA_RNase"/>
</dbReference>
<protein>
    <submittedName>
        <fullName evidence="5">DUF86 domain-containing protein</fullName>
    </submittedName>
</protein>
<proteinExistence type="inferred from homology"/>
<reference evidence="5 6" key="1">
    <citation type="journal article" date="2020" name="ISME J.">
        <title>Comparative genomics reveals insights into cyanobacterial evolution and habitat adaptation.</title>
        <authorList>
            <person name="Chen M.Y."/>
            <person name="Teng W.K."/>
            <person name="Zhao L."/>
            <person name="Hu C.X."/>
            <person name="Zhou Y.K."/>
            <person name="Han B.P."/>
            <person name="Song L.R."/>
            <person name="Shu W.S."/>
        </authorList>
    </citation>
    <scope>NUCLEOTIDE SEQUENCE [LARGE SCALE GENOMIC DNA]</scope>
    <source>
        <strain evidence="5 6">FACHB-288</strain>
    </source>
</reference>
<dbReference type="RefSeq" id="WP_190542685.1">
    <property type="nucleotide sequence ID" value="NZ_CAWPNO010000053.1"/>
</dbReference>
<dbReference type="Proteomes" id="UP000658514">
    <property type="component" value="Unassembled WGS sequence"/>
</dbReference>
<evidence type="ECO:0000256" key="2">
    <source>
        <dbReference type="ARBA" id="ARBA00022722"/>
    </source>
</evidence>
<dbReference type="Pfam" id="PF01934">
    <property type="entry name" value="HepT-like"/>
    <property type="match status" value="1"/>
</dbReference>
<dbReference type="Gene3D" id="1.20.120.580">
    <property type="entry name" value="bsu32300-like"/>
    <property type="match status" value="1"/>
</dbReference>
<keyword evidence="6" id="KW-1185">Reference proteome</keyword>
<keyword evidence="1" id="KW-1277">Toxin-antitoxin system</keyword>
<sequence length="147" mass="16923">MSNIDPEIVLVRLRFITKYYNTLEEFRATTLDDFLADFRQQLVVERLLQLMAQAAIDINDHILSKLNPGNSNTNFEAFIELGKYGVITPELARQLAPSAGLRNRLVHEYDDIDPQQVFRAISFALQQYPLYVRQVNSYLISLSEENG</sequence>
<dbReference type="PANTHER" id="PTHR33397">
    <property type="entry name" value="UPF0331 PROTEIN YUTE"/>
    <property type="match status" value="1"/>
</dbReference>
<dbReference type="InterPro" id="IPR008201">
    <property type="entry name" value="HepT-like"/>
</dbReference>
<evidence type="ECO:0000313" key="6">
    <source>
        <dbReference type="Proteomes" id="UP000658514"/>
    </source>
</evidence>
<evidence type="ECO:0000313" key="5">
    <source>
        <dbReference type="EMBL" id="MBD2196820.1"/>
    </source>
</evidence>
<comment type="caution">
    <text evidence="5">The sequence shown here is derived from an EMBL/GenBank/DDBJ whole genome shotgun (WGS) entry which is preliminary data.</text>
</comment>